<keyword evidence="3" id="KW-1185">Reference proteome</keyword>
<dbReference type="NCBIfam" id="TIGR00778">
    <property type="entry name" value="ahpD_dom"/>
    <property type="match status" value="1"/>
</dbReference>
<dbReference type="STRING" id="46677.AWM79_23820"/>
<dbReference type="EMBL" id="CP014135">
    <property type="protein sequence ID" value="AMB88137.1"/>
    <property type="molecule type" value="Genomic_DNA"/>
</dbReference>
<dbReference type="InterPro" id="IPR029032">
    <property type="entry name" value="AhpD-like"/>
</dbReference>
<evidence type="ECO:0000313" key="3">
    <source>
        <dbReference type="Proteomes" id="UP000063229"/>
    </source>
</evidence>
<proteinExistence type="predicted"/>
<dbReference type="PANTHER" id="PTHR35446">
    <property type="entry name" value="SI:CH211-175M2.5"/>
    <property type="match status" value="1"/>
</dbReference>
<dbReference type="InterPro" id="IPR004675">
    <property type="entry name" value="AhpD_core"/>
</dbReference>
<dbReference type="OrthoDB" id="9808310at2"/>
<dbReference type="Proteomes" id="UP000063229">
    <property type="component" value="Chromosome"/>
</dbReference>
<keyword evidence="2" id="KW-0575">Peroxidase</keyword>
<evidence type="ECO:0000313" key="2">
    <source>
        <dbReference type="EMBL" id="AMB88137.1"/>
    </source>
</evidence>
<dbReference type="Pfam" id="PF02627">
    <property type="entry name" value="CMD"/>
    <property type="match status" value="1"/>
</dbReference>
<dbReference type="Gene3D" id="1.20.1290.10">
    <property type="entry name" value="AhpD-like"/>
    <property type="match status" value="1"/>
</dbReference>
<protein>
    <submittedName>
        <fullName evidence="2">Alkylhydroperoxidase</fullName>
    </submittedName>
</protein>
<name>A0A0X1T7L9_PSEAA</name>
<keyword evidence="2" id="KW-0560">Oxidoreductase</keyword>
<dbReference type="RefSeq" id="WP_017134366.1">
    <property type="nucleotide sequence ID" value="NZ_CP014135.1"/>
</dbReference>
<dbReference type="KEGG" id="pagb:AWM79_23820"/>
<evidence type="ECO:0000259" key="1">
    <source>
        <dbReference type="Pfam" id="PF02627"/>
    </source>
</evidence>
<dbReference type="PANTHER" id="PTHR35446:SF3">
    <property type="entry name" value="CMD DOMAIN-CONTAINING PROTEIN"/>
    <property type="match status" value="1"/>
</dbReference>
<feature type="domain" description="Carboxymuconolactone decarboxylase-like" evidence="1">
    <location>
        <begin position="41"/>
        <end position="99"/>
    </location>
</feature>
<organism evidence="2 3">
    <name type="scientific">Pseudomonas agarici</name>
    <dbReference type="NCBI Taxonomy" id="46677"/>
    <lineage>
        <taxon>Bacteria</taxon>
        <taxon>Pseudomonadati</taxon>
        <taxon>Pseudomonadota</taxon>
        <taxon>Gammaproteobacteria</taxon>
        <taxon>Pseudomonadales</taxon>
        <taxon>Pseudomonadaceae</taxon>
        <taxon>Pseudomonas</taxon>
    </lineage>
</organism>
<dbReference type="SUPFAM" id="SSF69118">
    <property type="entry name" value="AhpD-like"/>
    <property type="match status" value="1"/>
</dbReference>
<reference evidence="2 3" key="1">
    <citation type="submission" date="2016-01" db="EMBL/GenBank/DDBJ databases">
        <authorList>
            <person name="McClelland M."/>
            <person name="Jain A."/>
            <person name="Saraogi P."/>
            <person name="Mendelson R."/>
            <person name="Westerman R."/>
            <person name="SanMiguel P."/>
            <person name="Csonka L."/>
        </authorList>
    </citation>
    <scope>NUCLEOTIDE SEQUENCE [LARGE SCALE GENOMIC DNA]</scope>
    <source>
        <strain evidence="2 3">NCPPB 2472</strain>
    </source>
</reference>
<gene>
    <name evidence="2" type="ORF">AWM79_23820</name>
</gene>
<accession>A0A0X1T7L9</accession>
<dbReference type="InterPro" id="IPR003779">
    <property type="entry name" value="CMD-like"/>
</dbReference>
<dbReference type="AlphaFoldDB" id="A0A0X1T7L9"/>
<sequence>MARITIPTRDQAPAGTHGTLDAIGGQLGFIPNMFRMLASSPDTFAGIVGFQGAMSKALNVKTRDAIALAVTQVNDCHYCMRAHTYVATNLVKSSAEEIALNRQGRSEDPKRAAAATFAKALVERRGKVTDQELAAVRAAGYTDPEIIDITAVAVQFLLTNFINNMADTDVDFPSVTAA</sequence>
<dbReference type="GO" id="GO:0051920">
    <property type="term" value="F:peroxiredoxin activity"/>
    <property type="evidence" value="ECO:0007669"/>
    <property type="project" value="InterPro"/>
</dbReference>